<dbReference type="Proteomes" id="UP000018040">
    <property type="component" value="Unassembled WGS sequence"/>
</dbReference>
<protein>
    <submittedName>
        <fullName evidence="1">Dihydrolipoamide acyltransferase</fullName>
    </submittedName>
</protein>
<sequence length="64" mass="7324">MLHFISGKDNQSGEDKRKNNILFSERSVCYSNRLIILVDYKAVCSVIEKRDSLYTNAYCTGTSK</sequence>
<evidence type="ECO:0000313" key="2">
    <source>
        <dbReference type="Proteomes" id="UP000018040"/>
    </source>
</evidence>
<dbReference type="GO" id="GO:0016746">
    <property type="term" value="F:acyltransferase activity"/>
    <property type="evidence" value="ECO:0007669"/>
    <property type="project" value="UniProtKB-KW"/>
</dbReference>
<dbReference type="VEuPathDB" id="GiardiaDB:QR46_0511"/>
<gene>
    <name evidence="1" type="ORF">GSB_152552</name>
</gene>
<keyword evidence="1" id="KW-0808">Transferase</keyword>
<reference evidence="2" key="1">
    <citation type="submission" date="2012-02" db="EMBL/GenBank/DDBJ databases">
        <title>Genome sequencing of Giardia lamblia Genotypes A2 and B isolates (DH and GS) and comparative analysis with the genomes of Genotypes A1 and E (WB and Pig).</title>
        <authorList>
            <person name="Adam R."/>
            <person name="Dahlstrom E."/>
            <person name="Martens C."/>
            <person name="Bruno D."/>
            <person name="Barbian K."/>
            <person name="Porcella S.F."/>
            <person name="Nash T."/>
        </authorList>
    </citation>
    <scope>NUCLEOTIDE SEQUENCE</scope>
    <source>
        <strain evidence="2">GS</strain>
    </source>
</reference>
<accession>V6TZB9</accession>
<reference evidence="1 2" key="2">
    <citation type="journal article" date="2013" name="Genome Biol. Evol.">
        <title>Genome sequencing of Giardia lamblia genotypes A2 and B isolates (DH and GS) and comparative analysis with the genomes of genotypes A1 and E (WB and Pig).</title>
        <authorList>
            <person name="Adam R.D."/>
            <person name="Dahlstrom E.W."/>
            <person name="Martens C.A."/>
            <person name="Bruno D.P."/>
            <person name="Barbian K.D."/>
            <person name="Ricklefs S.M."/>
            <person name="Hernandez M.M."/>
            <person name="Narla N.P."/>
            <person name="Patel R.B."/>
            <person name="Porcella S.F."/>
            <person name="Nash T.E."/>
        </authorList>
    </citation>
    <scope>NUCLEOTIDE SEQUENCE [LARGE SCALE GENOMIC DNA]</scope>
    <source>
        <strain evidence="1 2">GS</strain>
    </source>
</reference>
<evidence type="ECO:0000313" key="1">
    <source>
        <dbReference type="EMBL" id="ESU44273.1"/>
    </source>
</evidence>
<dbReference type="EMBL" id="AHHH01000026">
    <property type="protein sequence ID" value="ESU44273.1"/>
    <property type="molecule type" value="Genomic_DNA"/>
</dbReference>
<dbReference type="AlphaFoldDB" id="V6TZB9"/>
<keyword evidence="1" id="KW-0012">Acyltransferase</keyword>
<organism evidence="1 2">
    <name type="scientific">Giardia intestinalis</name>
    <name type="common">Giardia lamblia</name>
    <dbReference type="NCBI Taxonomy" id="5741"/>
    <lineage>
        <taxon>Eukaryota</taxon>
        <taxon>Metamonada</taxon>
        <taxon>Diplomonadida</taxon>
        <taxon>Hexamitidae</taxon>
        <taxon>Giardiinae</taxon>
        <taxon>Giardia</taxon>
    </lineage>
</organism>
<name>V6TZB9_GIAIN</name>
<proteinExistence type="predicted"/>
<comment type="caution">
    <text evidence="1">The sequence shown here is derived from an EMBL/GenBank/DDBJ whole genome shotgun (WGS) entry which is preliminary data.</text>
</comment>